<feature type="compositionally biased region" description="Polar residues" evidence="1">
    <location>
        <begin position="294"/>
        <end position="303"/>
    </location>
</feature>
<reference evidence="3 4" key="1">
    <citation type="submission" date="2024-01" db="EMBL/GenBank/DDBJ databases">
        <title>Genome assemblies of Stephania.</title>
        <authorList>
            <person name="Yang L."/>
        </authorList>
    </citation>
    <scope>NUCLEOTIDE SEQUENCE [LARGE SCALE GENOMIC DNA]</scope>
    <source>
        <strain evidence="3">QJT</strain>
        <tissue evidence="3">Leaf</tissue>
    </source>
</reference>
<protein>
    <recommendedName>
        <fullName evidence="2">No apical meristem-associated C-terminal domain-containing protein</fullName>
    </recommendedName>
</protein>
<evidence type="ECO:0000259" key="2">
    <source>
        <dbReference type="Pfam" id="PF14303"/>
    </source>
</evidence>
<evidence type="ECO:0000313" key="4">
    <source>
        <dbReference type="Proteomes" id="UP001417504"/>
    </source>
</evidence>
<dbReference type="Proteomes" id="UP001417504">
    <property type="component" value="Unassembled WGS sequence"/>
</dbReference>
<comment type="caution">
    <text evidence="3">The sequence shown here is derived from an EMBL/GenBank/DDBJ whole genome shotgun (WGS) entry which is preliminary data.</text>
</comment>
<accession>A0AAP0NWW1</accession>
<feature type="domain" description="No apical meristem-associated C-terminal" evidence="2">
    <location>
        <begin position="111"/>
        <end position="264"/>
    </location>
</feature>
<feature type="compositionally biased region" description="Polar residues" evidence="1">
    <location>
        <begin position="271"/>
        <end position="281"/>
    </location>
</feature>
<dbReference type="PANTHER" id="PTHR45125:SF36">
    <property type="entry name" value="BNAC01G27460D PROTEIN"/>
    <property type="match status" value="1"/>
</dbReference>
<keyword evidence="4" id="KW-1185">Reference proteome</keyword>
<gene>
    <name evidence="3" type="ORF">Sjap_012534</name>
</gene>
<dbReference type="EMBL" id="JBBNAE010000005">
    <property type="protein sequence ID" value="KAK9122932.1"/>
    <property type="molecule type" value="Genomic_DNA"/>
</dbReference>
<feature type="region of interest" description="Disordered" evidence="1">
    <location>
        <begin position="265"/>
        <end position="303"/>
    </location>
</feature>
<dbReference type="AlphaFoldDB" id="A0AAP0NWW1"/>
<sequence length="303" mass="34975">MSRSTGYSAREDHILCEAWLEVSQDPIVGRYQSADNFWGRIVAKYNETLSEQGEGRSLRSVQSRMHNILTEVKRLVSCVKTIENRHQSGASDEDNMRQAKILFMHDAKYKKGFKFDHVWHIMKDIEKFKDNVSTVRHMYREPNYDSSQSEKGFDSPCTESPGLSPFASLDELEDNLIANSSRRPIGVKKAKLKRKTSEESSTAVNEIREENRQLLELLQDARLDRKTIMSRQKEKDENKILFANLKDIDDPSVIEYVRAQRTKILEERRQQSTSSSPQNTFGPLFDNLGGPGTNLPNYDQFYN</sequence>
<proteinExistence type="predicted"/>
<dbReference type="Pfam" id="PF14303">
    <property type="entry name" value="NAM-associated"/>
    <property type="match status" value="1"/>
</dbReference>
<evidence type="ECO:0000313" key="3">
    <source>
        <dbReference type="EMBL" id="KAK9122932.1"/>
    </source>
</evidence>
<organism evidence="3 4">
    <name type="scientific">Stephania japonica</name>
    <dbReference type="NCBI Taxonomy" id="461633"/>
    <lineage>
        <taxon>Eukaryota</taxon>
        <taxon>Viridiplantae</taxon>
        <taxon>Streptophyta</taxon>
        <taxon>Embryophyta</taxon>
        <taxon>Tracheophyta</taxon>
        <taxon>Spermatophyta</taxon>
        <taxon>Magnoliopsida</taxon>
        <taxon>Ranunculales</taxon>
        <taxon>Menispermaceae</taxon>
        <taxon>Menispermoideae</taxon>
        <taxon>Cissampelideae</taxon>
        <taxon>Stephania</taxon>
    </lineage>
</organism>
<dbReference type="PANTHER" id="PTHR45125">
    <property type="entry name" value="F21J9.4-RELATED"/>
    <property type="match status" value="1"/>
</dbReference>
<dbReference type="InterPro" id="IPR029466">
    <property type="entry name" value="NAM-associated_C"/>
</dbReference>
<evidence type="ECO:0000256" key="1">
    <source>
        <dbReference type="SAM" id="MobiDB-lite"/>
    </source>
</evidence>
<name>A0AAP0NWW1_9MAGN</name>